<dbReference type="Proteomes" id="UP001233836">
    <property type="component" value="Unassembled WGS sequence"/>
</dbReference>
<comment type="caution">
    <text evidence="1">The sequence shown here is derived from an EMBL/GenBank/DDBJ whole genome shotgun (WGS) entry which is preliminary data.</text>
</comment>
<proteinExistence type="predicted"/>
<keyword evidence="2" id="KW-1185">Reference proteome</keyword>
<evidence type="ECO:0000313" key="2">
    <source>
        <dbReference type="Proteomes" id="UP001233836"/>
    </source>
</evidence>
<protein>
    <submittedName>
        <fullName evidence="1">Uncharacterized protein</fullName>
    </submittedName>
</protein>
<gene>
    <name evidence="1" type="ORF">J2T19_003928</name>
</gene>
<dbReference type="EMBL" id="JAUSTI010000011">
    <property type="protein sequence ID" value="MDQ0172439.1"/>
    <property type="molecule type" value="Genomic_DNA"/>
</dbReference>
<evidence type="ECO:0000313" key="1">
    <source>
        <dbReference type="EMBL" id="MDQ0172439.1"/>
    </source>
</evidence>
<name>A0ABT9WGS4_9BACL</name>
<accession>A0ABT9WGS4</accession>
<organism evidence="1 2">
    <name type="scientific">Paenibacillus tundrae</name>
    <dbReference type="NCBI Taxonomy" id="528187"/>
    <lineage>
        <taxon>Bacteria</taxon>
        <taxon>Bacillati</taxon>
        <taxon>Bacillota</taxon>
        <taxon>Bacilli</taxon>
        <taxon>Bacillales</taxon>
        <taxon>Paenibacillaceae</taxon>
        <taxon>Paenibacillus</taxon>
    </lineage>
</organism>
<reference evidence="1 2" key="1">
    <citation type="submission" date="2023-07" db="EMBL/GenBank/DDBJ databases">
        <title>Sorghum-associated microbial communities from plants grown in Nebraska, USA.</title>
        <authorList>
            <person name="Schachtman D."/>
        </authorList>
    </citation>
    <scope>NUCLEOTIDE SEQUENCE [LARGE SCALE GENOMIC DNA]</scope>
    <source>
        <strain evidence="1 2">DS1314</strain>
    </source>
</reference>
<sequence length="67" mass="7976">MNYKKKQVREIYLLNLLLFYPYFFKKATNWDYLSSLYQLPILSPVLNPLLRDLQYLLTASNGLSDLT</sequence>